<dbReference type="Gene3D" id="2.60.120.200">
    <property type="match status" value="1"/>
</dbReference>
<reference evidence="6" key="1">
    <citation type="submission" date="2011-07" db="EMBL/GenBank/DDBJ databases">
        <authorList>
            <consortium name="Caenorhabditis brenneri Sequencing and Analysis Consortium"/>
            <person name="Wilson R.K."/>
        </authorList>
    </citation>
    <scope>NUCLEOTIDE SEQUENCE [LARGE SCALE GENOMIC DNA]</scope>
    <source>
        <strain evidence="6">PB2801</strain>
    </source>
</reference>
<proteinExistence type="predicted"/>
<dbReference type="InParanoid" id="G0PGA2"/>
<dbReference type="InterPro" id="IPR013320">
    <property type="entry name" value="ConA-like_dom_sf"/>
</dbReference>
<dbReference type="OrthoDB" id="5901725at2759"/>
<accession>G0PGA2</accession>
<feature type="chain" id="PRO_5003407423" description="Galectin" evidence="3">
    <location>
        <begin position="19"/>
        <end position="112"/>
    </location>
</feature>
<dbReference type="PROSITE" id="PS51304">
    <property type="entry name" value="GALECTIN"/>
    <property type="match status" value="1"/>
</dbReference>
<dbReference type="Pfam" id="PF00337">
    <property type="entry name" value="Gal-bind_lectin"/>
    <property type="match status" value="1"/>
</dbReference>
<evidence type="ECO:0000313" key="5">
    <source>
        <dbReference type="EMBL" id="EGT54953.1"/>
    </source>
</evidence>
<keyword evidence="3" id="KW-0732">Signal</keyword>
<dbReference type="EMBL" id="GL380410">
    <property type="protein sequence ID" value="EGT54953.1"/>
    <property type="molecule type" value="Genomic_DNA"/>
</dbReference>
<dbReference type="AlphaFoldDB" id="G0PGA2"/>
<evidence type="ECO:0000256" key="2">
    <source>
        <dbReference type="RuleBase" id="RU102079"/>
    </source>
</evidence>
<evidence type="ECO:0000259" key="4">
    <source>
        <dbReference type="PROSITE" id="PS51304"/>
    </source>
</evidence>
<evidence type="ECO:0000256" key="1">
    <source>
        <dbReference type="ARBA" id="ARBA00022734"/>
    </source>
</evidence>
<feature type="signal peptide" evidence="3">
    <location>
        <begin position="1"/>
        <end position="18"/>
    </location>
</feature>
<keyword evidence="1 2" id="KW-0430">Lectin</keyword>
<feature type="domain" description="Galectin" evidence="4">
    <location>
        <begin position="1"/>
        <end position="107"/>
    </location>
</feature>
<sequence length="112" mass="13282">MIIPIFSFLISVFLRAEGYLLPCTKGWEAIVFNYFVKNAWDVEERRRIPFSLHSVMSLRIKIEESRFLIRIGENWFKSFEHRVPFKLIEQLYIVGFEDIPLLKVTDNEGIGL</sequence>
<protein>
    <recommendedName>
        <fullName evidence="2">Galectin</fullName>
    </recommendedName>
</protein>
<dbReference type="HOGENOM" id="CLU_2148057_0_0_1"/>
<evidence type="ECO:0000313" key="6">
    <source>
        <dbReference type="Proteomes" id="UP000008068"/>
    </source>
</evidence>
<keyword evidence="6" id="KW-1185">Reference proteome</keyword>
<dbReference type="Proteomes" id="UP000008068">
    <property type="component" value="Unassembled WGS sequence"/>
</dbReference>
<name>G0PGA2_CAEBE</name>
<dbReference type="InterPro" id="IPR001079">
    <property type="entry name" value="Galectin_CRD"/>
</dbReference>
<dbReference type="SUPFAM" id="SSF49899">
    <property type="entry name" value="Concanavalin A-like lectins/glucanases"/>
    <property type="match status" value="1"/>
</dbReference>
<dbReference type="GO" id="GO:0030246">
    <property type="term" value="F:carbohydrate binding"/>
    <property type="evidence" value="ECO:0007669"/>
    <property type="project" value="UniProtKB-UniRule"/>
</dbReference>
<gene>
    <name evidence="5" type="ORF">CAEBREN_23914</name>
</gene>
<organism evidence="6">
    <name type="scientific">Caenorhabditis brenneri</name>
    <name type="common">Nematode worm</name>
    <dbReference type="NCBI Taxonomy" id="135651"/>
    <lineage>
        <taxon>Eukaryota</taxon>
        <taxon>Metazoa</taxon>
        <taxon>Ecdysozoa</taxon>
        <taxon>Nematoda</taxon>
        <taxon>Chromadorea</taxon>
        <taxon>Rhabditida</taxon>
        <taxon>Rhabditina</taxon>
        <taxon>Rhabditomorpha</taxon>
        <taxon>Rhabditoidea</taxon>
        <taxon>Rhabditidae</taxon>
        <taxon>Peloderinae</taxon>
        <taxon>Caenorhabditis</taxon>
    </lineage>
</organism>
<evidence type="ECO:0000256" key="3">
    <source>
        <dbReference type="SAM" id="SignalP"/>
    </source>
</evidence>